<dbReference type="InterPro" id="IPR051177">
    <property type="entry name" value="CIK-Related_Protein"/>
</dbReference>
<protein>
    <submittedName>
        <fullName evidence="2">Uncharacterized protein</fullName>
    </submittedName>
</protein>
<gene>
    <name evidence="2" type="ORF">WA026_015061</name>
</gene>
<dbReference type="Gene3D" id="1.10.510.10">
    <property type="entry name" value="Transferase(Phosphotransferase) domain 1"/>
    <property type="match status" value="1"/>
</dbReference>
<proteinExistence type="predicted"/>
<dbReference type="Proteomes" id="UP001431783">
    <property type="component" value="Unassembled WGS sequence"/>
</dbReference>
<evidence type="ECO:0000256" key="1">
    <source>
        <dbReference type="SAM" id="SignalP"/>
    </source>
</evidence>
<reference evidence="2 3" key="1">
    <citation type="submission" date="2023-03" db="EMBL/GenBank/DDBJ databases">
        <title>Genome insight into feeding habits of ladybird beetles.</title>
        <authorList>
            <person name="Li H.-S."/>
            <person name="Huang Y.-H."/>
            <person name="Pang H."/>
        </authorList>
    </citation>
    <scope>NUCLEOTIDE SEQUENCE [LARGE SCALE GENOMIC DNA]</scope>
    <source>
        <strain evidence="2">SYSU_2023b</strain>
        <tissue evidence="2">Whole body</tissue>
    </source>
</reference>
<sequence length="111" mass="12388">MTMFGRFALIIGVISNVITCKRYMKRINDADGVEPVPCQPWTSRLSKMAQPNLDYTAPETQTQSVCSILSDMFSLGMVICSIFNYGKPLIQSGNSTSAYLKQLELVSYHLI</sequence>
<evidence type="ECO:0000313" key="2">
    <source>
        <dbReference type="EMBL" id="KAK9876823.1"/>
    </source>
</evidence>
<dbReference type="AlphaFoldDB" id="A0AAW1U733"/>
<dbReference type="SUPFAM" id="SSF56112">
    <property type="entry name" value="Protein kinase-like (PK-like)"/>
    <property type="match status" value="1"/>
</dbReference>
<accession>A0AAW1U733</accession>
<keyword evidence="3" id="KW-1185">Reference proteome</keyword>
<dbReference type="EMBL" id="JARQZJ010000038">
    <property type="protein sequence ID" value="KAK9876823.1"/>
    <property type="molecule type" value="Genomic_DNA"/>
</dbReference>
<organism evidence="2 3">
    <name type="scientific">Henosepilachna vigintioctopunctata</name>
    <dbReference type="NCBI Taxonomy" id="420089"/>
    <lineage>
        <taxon>Eukaryota</taxon>
        <taxon>Metazoa</taxon>
        <taxon>Ecdysozoa</taxon>
        <taxon>Arthropoda</taxon>
        <taxon>Hexapoda</taxon>
        <taxon>Insecta</taxon>
        <taxon>Pterygota</taxon>
        <taxon>Neoptera</taxon>
        <taxon>Endopterygota</taxon>
        <taxon>Coleoptera</taxon>
        <taxon>Polyphaga</taxon>
        <taxon>Cucujiformia</taxon>
        <taxon>Coccinelloidea</taxon>
        <taxon>Coccinellidae</taxon>
        <taxon>Epilachninae</taxon>
        <taxon>Epilachnini</taxon>
        <taxon>Henosepilachna</taxon>
    </lineage>
</organism>
<comment type="caution">
    <text evidence="2">The sequence shown here is derived from an EMBL/GenBank/DDBJ whole genome shotgun (WGS) entry which is preliminary data.</text>
</comment>
<feature type="signal peptide" evidence="1">
    <location>
        <begin position="1"/>
        <end position="20"/>
    </location>
</feature>
<keyword evidence="1" id="KW-0732">Signal</keyword>
<evidence type="ECO:0000313" key="3">
    <source>
        <dbReference type="Proteomes" id="UP001431783"/>
    </source>
</evidence>
<dbReference type="PANTHER" id="PTHR12984:SF16">
    <property type="entry name" value="BLACK MATCH, ISOFORM H"/>
    <property type="match status" value="1"/>
</dbReference>
<feature type="chain" id="PRO_5043710580" evidence="1">
    <location>
        <begin position="21"/>
        <end position="111"/>
    </location>
</feature>
<name>A0AAW1U733_9CUCU</name>
<dbReference type="InterPro" id="IPR011009">
    <property type="entry name" value="Kinase-like_dom_sf"/>
</dbReference>
<dbReference type="PANTHER" id="PTHR12984">
    <property type="entry name" value="SCY1-RELATED S/T PROTEIN KINASE-LIKE"/>
    <property type="match status" value="1"/>
</dbReference>